<evidence type="ECO:0000256" key="3">
    <source>
        <dbReference type="ARBA" id="ARBA00023125"/>
    </source>
</evidence>
<evidence type="ECO:0000259" key="5">
    <source>
        <dbReference type="PROSITE" id="PS50931"/>
    </source>
</evidence>
<comment type="caution">
    <text evidence="6">The sequence shown here is derived from an EMBL/GenBank/DDBJ whole genome shotgun (WGS) entry which is preliminary data.</text>
</comment>
<dbReference type="RefSeq" id="WP_340339221.1">
    <property type="nucleotide sequence ID" value="NZ_JBBKZS010000024.1"/>
</dbReference>
<dbReference type="Gene3D" id="1.10.10.10">
    <property type="entry name" value="Winged helix-like DNA-binding domain superfamily/Winged helix DNA-binding domain"/>
    <property type="match status" value="1"/>
</dbReference>
<dbReference type="SUPFAM" id="SSF53850">
    <property type="entry name" value="Periplasmic binding protein-like II"/>
    <property type="match status" value="1"/>
</dbReference>
<dbReference type="Proteomes" id="UP001367030">
    <property type="component" value="Unassembled WGS sequence"/>
</dbReference>
<accession>A0ABU8XH29</accession>
<evidence type="ECO:0000313" key="6">
    <source>
        <dbReference type="EMBL" id="MEJ8859181.1"/>
    </source>
</evidence>
<keyword evidence="4" id="KW-0804">Transcription</keyword>
<sequence>MNERINARPISTINLSRKLKLSQMMVFARVLETGSFIRAANELGLTQPAISKAIFELESFFDEELFNRSNRGVTPTEFGVMLGRRVRSLIAELRFMTDEVQAFRKGDTGHLIVGTLIAASAVLLPRAIAQLQDEAPGVLVTIKEGTAAQLFPKLMTGEIDIVVGRLPERDSQLFTSLPIRHEALYGEEFSVVCGTDHPLAGREDVAVAELADAPWIFPLPESPARMAAEKMFHDAGIPVPTPRVESLSLLANLGLMLHSNLLSFMPRAAAVQLMKVGSLSILSMPAMHNAGRVGFSIRADKDLAPSCKRFLVCLKRAAVDLNQVSE</sequence>
<dbReference type="PANTHER" id="PTHR30419">
    <property type="entry name" value="HTH-TYPE TRANSCRIPTIONAL REGULATOR YBHD"/>
    <property type="match status" value="1"/>
</dbReference>
<dbReference type="InterPro" id="IPR000847">
    <property type="entry name" value="LysR_HTH_N"/>
</dbReference>
<dbReference type="Gene3D" id="3.40.190.290">
    <property type="match status" value="1"/>
</dbReference>
<proteinExistence type="inferred from homology"/>
<evidence type="ECO:0000313" key="7">
    <source>
        <dbReference type="Proteomes" id="UP001367030"/>
    </source>
</evidence>
<dbReference type="InterPro" id="IPR005119">
    <property type="entry name" value="LysR_subst-bd"/>
</dbReference>
<keyword evidence="7" id="KW-1185">Reference proteome</keyword>
<evidence type="ECO:0000256" key="1">
    <source>
        <dbReference type="ARBA" id="ARBA00009437"/>
    </source>
</evidence>
<comment type="similarity">
    <text evidence="1">Belongs to the LysR transcriptional regulatory family.</text>
</comment>
<protein>
    <submittedName>
        <fullName evidence="6">LysR substrate-binding domain-containing protein</fullName>
    </submittedName>
</protein>
<evidence type="ECO:0000256" key="4">
    <source>
        <dbReference type="ARBA" id="ARBA00023163"/>
    </source>
</evidence>
<dbReference type="PROSITE" id="PS50931">
    <property type="entry name" value="HTH_LYSR"/>
    <property type="match status" value="1"/>
</dbReference>
<reference evidence="6 7" key="1">
    <citation type="submission" date="2024-03" db="EMBL/GenBank/DDBJ databases">
        <title>Novel species of the genus Variovorax.</title>
        <authorList>
            <person name="Liu Q."/>
            <person name="Xin Y.-H."/>
        </authorList>
    </citation>
    <scope>NUCLEOTIDE SEQUENCE [LARGE SCALE GENOMIC DNA]</scope>
    <source>
        <strain evidence="6 7">KACC 18901</strain>
    </source>
</reference>
<dbReference type="InterPro" id="IPR036390">
    <property type="entry name" value="WH_DNA-bd_sf"/>
</dbReference>
<dbReference type="PRINTS" id="PR00039">
    <property type="entry name" value="HTHLYSR"/>
</dbReference>
<dbReference type="InterPro" id="IPR036388">
    <property type="entry name" value="WH-like_DNA-bd_sf"/>
</dbReference>
<evidence type="ECO:0000256" key="2">
    <source>
        <dbReference type="ARBA" id="ARBA00023015"/>
    </source>
</evidence>
<dbReference type="EMBL" id="JBBKZS010000024">
    <property type="protein sequence ID" value="MEJ8859181.1"/>
    <property type="molecule type" value="Genomic_DNA"/>
</dbReference>
<name>A0ABU8XH29_9BURK</name>
<feature type="domain" description="HTH lysR-type" evidence="5">
    <location>
        <begin position="19"/>
        <end position="76"/>
    </location>
</feature>
<dbReference type="PANTHER" id="PTHR30419:SF8">
    <property type="entry name" value="NITROGEN ASSIMILATION TRANSCRIPTIONAL ACTIVATOR-RELATED"/>
    <property type="match status" value="1"/>
</dbReference>
<dbReference type="Pfam" id="PF03466">
    <property type="entry name" value="LysR_substrate"/>
    <property type="match status" value="1"/>
</dbReference>
<dbReference type="SUPFAM" id="SSF46785">
    <property type="entry name" value="Winged helix' DNA-binding domain"/>
    <property type="match status" value="1"/>
</dbReference>
<dbReference type="Pfam" id="PF00126">
    <property type="entry name" value="HTH_1"/>
    <property type="match status" value="1"/>
</dbReference>
<organism evidence="6 7">
    <name type="scientific">Variovorax robiniae</name>
    <dbReference type="NCBI Taxonomy" id="1836199"/>
    <lineage>
        <taxon>Bacteria</taxon>
        <taxon>Pseudomonadati</taxon>
        <taxon>Pseudomonadota</taxon>
        <taxon>Betaproteobacteria</taxon>
        <taxon>Burkholderiales</taxon>
        <taxon>Comamonadaceae</taxon>
        <taxon>Variovorax</taxon>
    </lineage>
</organism>
<keyword evidence="3" id="KW-0238">DNA-binding</keyword>
<keyword evidence="2" id="KW-0805">Transcription regulation</keyword>
<dbReference type="InterPro" id="IPR050950">
    <property type="entry name" value="HTH-type_LysR_regulators"/>
</dbReference>
<gene>
    <name evidence="6" type="ORF">WKW79_31765</name>
</gene>